<dbReference type="PANTHER" id="PTHR11986:SF18">
    <property type="entry name" value="ORNITHINE AMINOTRANSFERASE, MITOCHONDRIAL"/>
    <property type="match status" value="1"/>
</dbReference>
<sequence length="90" mass="10103">MNTGAEGVETALKIARKWGHEKKNILKDELILMTQSFEKIIKEKGDKIAGFLFKPVQGEAGVVIPPEGYLKIVRELCTKYNVLMIADEVQ</sequence>
<evidence type="ECO:0000256" key="2">
    <source>
        <dbReference type="ARBA" id="ARBA00008954"/>
    </source>
</evidence>
<dbReference type="InterPro" id="IPR015421">
    <property type="entry name" value="PyrdxlP-dep_Trfase_major"/>
</dbReference>
<dbReference type="GO" id="GO:0030170">
    <property type="term" value="F:pyridoxal phosphate binding"/>
    <property type="evidence" value="ECO:0007669"/>
    <property type="project" value="InterPro"/>
</dbReference>
<comment type="cofactor">
    <cofactor evidence="1 3">
        <name>pyridoxal 5'-phosphate</name>
        <dbReference type="ChEBI" id="CHEBI:597326"/>
    </cofactor>
</comment>
<evidence type="ECO:0000256" key="3">
    <source>
        <dbReference type="RuleBase" id="RU365036"/>
    </source>
</evidence>
<dbReference type="PANTHER" id="PTHR11986">
    <property type="entry name" value="AMINOTRANSFERASE CLASS III"/>
    <property type="match status" value="1"/>
</dbReference>
<comment type="pathway">
    <text evidence="3">Amino-acid biosynthesis; L-proline biosynthesis; L-glutamate 5-semialdehyde from L-ornithine: step 1/1.</text>
</comment>
<accession>A0A8S9G975</accession>
<comment type="similarity">
    <text evidence="2 3">Belongs to the class-III pyridoxal-phosphate-dependent aminotransferase family.</text>
</comment>
<dbReference type="AlphaFoldDB" id="A0A8S9G975"/>
<dbReference type="GO" id="GO:0005737">
    <property type="term" value="C:cytoplasm"/>
    <property type="evidence" value="ECO:0007669"/>
    <property type="project" value="TreeGrafter"/>
</dbReference>
<dbReference type="InterPro" id="IPR050103">
    <property type="entry name" value="Class-III_PLP-dep_AT"/>
</dbReference>
<gene>
    <name evidence="4" type="ORF">F2Q68_00032654</name>
</gene>
<comment type="catalytic activity">
    <reaction evidence="3">
        <text>a 2-oxocarboxylate + L-ornithine = L-glutamate 5-semialdehyde + an L-alpha-amino acid</text>
        <dbReference type="Rhea" id="RHEA:13877"/>
        <dbReference type="ChEBI" id="CHEBI:35179"/>
        <dbReference type="ChEBI" id="CHEBI:46911"/>
        <dbReference type="ChEBI" id="CHEBI:58066"/>
        <dbReference type="ChEBI" id="CHEBI:59869"/>
        <dbReference type="EC" id="2.6.1.13"/>
    </reaction>
</comment>
<dbReference type="GO" id="GO:0042802">
    <property type="term" value="F:identical protein binding"/>
    <property type="evidence" value="ECO:0007669"/>
    <property type="project" value="TreeGrafter"/>
</dbReference>
<dbReference type="SUPFAM" id="SSF53383">
    <property type="entry name" value="PLP-dependent transferases"/>
    <property type="match status" value="1"/>
</dbReference>
<keyword evidence="3" id="KW-0808">Transferase</keyword>
<evidence type="ECO:0000313" key="5">
    <source>
        <dbReference type="Proteomes" id="UP000712281"/>
    </source>
</evidence>
<dbReference type="Gene3D" id="3.40.640.10">
    <property type="entry name" value="Type I PLP-dependent aspartate aminotransferase-like (Major domain)"/>
    <property type="match status" value="2"/>
</dbReference>
<reference evidence="4" key="1">
    <citation type="submission" date="2019-12" db="EMBL/GenBank/DDBJ databases">
        <title>Genome sequencing and annotation of Brassica cretica.</title>
        <authorList>
            <person name="Studholme D.J."/>
            <person name="Sarris P.F."/>
        </authorList>
    </citation>
    <scope>NUCLEOTIDE SEQUENCE</scope>
    <source>
        <strain evidence="4">PFS-001/15</strain>
        <tissue evidence="4">Leaf</tissue>
    </source>
</reference>
<evidence type="ECO:0000256" key="1">
    <source>
        <dbReference type="ARBA" id="ARBA00001933"/>
    </source>
</evidence>
<proteinExistence type="inferred from homology"/>
<evidence type="ECO:0000313" key="4">
    <source>
        <dbReference type="EMBL" id="KAF2541076.1"/>
    </source>
</evidence>
<comment type="caution">
    <text evidence="4">The sequence shown here is derived from an EMBL/GenBank/DDBJ whole genome shotgun (WGS) entry which is preliminary data.</text>
</comment>
<dbReference type="GO" id="GO:0004587">
    <property type="term" value="F:ornithine aminotransferase activity"/>
    <property type="evidence" value="ECO:0007669"/>
    <property type="project" value="UniProtKB-EC"/>
</dbReference>
<organism evidence="4 5">
    <name type="scientific">Brassica cretica</name>
    <name type="common">Mustard</name>
    <dbReference type="NCBI Taxonomy" id="69181"/>
    <lineage>
        <taxon>Eukaryota</taxon>
        <taxon>Viridiplantae</taxon>
        <taxon>Streptophyta</taxon>
        <taxon>Embryophyta</taxon>
        <taxon>Tracheophyta</taxon>
        <taxon>Spermatophyta</taxon>
        <taxon>Magnoliopsida</taxon>
        <taxon>eudicotyledons</taxon>
        <taxon>Gunneridae</taxon>
        <taxon>Pentapetalae</taxon>
        <taxon>rosids</taxon>
        <taxon>malvids</taxon>
        <taxon>Brassicales</taxon>
        <taxon>Brassicaceae</taxon>
        <taxon>Brassiceae</taxon>
        <taxon>Brassica</taxon>
    </lineage>
</organism>
<dbReference type="GO" id="GO:0010121">
    <property type="term" value="P:L-arginine catabolic process to proline via ornithine"/>
    <property type="evidence" value="ECO:0007669"/>
    <property type="project" value="TreeGrafter"/>
</dbReference>
<dbReference type="EC" id="2.6.1.13" evidence="3"/>
<dbReference type="InterPro" id="IPR015424">
    <property type="entry name" value="PyrdxlP-dep_Trfase"/>
</dbReference>
<keyword evidence="3" id="KW-0032">Aminotransferase</keyword>
<dbReference type="Pfam" id="PF00202">
    <property type="entry name" value="Aminotran_3"/>
    <property type="match status" value="1"/>
</dbReference>
<dbReference type="EMBL" id="QGKW02002005">
    <property type="protein sequence ID" value="KAF2541076.1"/>
    <property type="molecule type" value="Genomic_DNA"/>
</dbReference>
<dbReference type="GO" id="GO:0019544">
    <property type="term" value="P:L-arginine catabolic process to L-glutamate"/>
    <property type="evidence" value="ECO:0007669"/>
    <property type="project" value="TreeGrafter"/>
</dbReference>
<name>A0A8S9G975_BRACR</name>
<dbReference type="Proteomes" id="UP000712281">
    <property type="component" value="Unassembled WGS sequence"/>
</dbReference>
<dbReference type="InterPro" id="IPR005814">
    <property type="entry name" value="Aminotrans_3"/>
</dbReference>
<protein>
    <recommendedName>
        <fullName evidence="3">Ornithine aminotransferase</fullName>
        <ecNumber evidence="3">2.6.1.13</ecNumber>
    </recommendedName>
</protein>
<keyword evidence="3" id="KW-0663">Pyridoxal phosphate</keyword>